<dbReference type="Pfam" id="PF01920">
    <property type="entry name" value="Prefoldin_2"/>
    <property type="match status" value="1"/>
</dbReference>
<dbReference type="PANTHER" id="PTHR20903:SF0">
    <property type="entry name" value="PREFOLDIN SUBUNIT 1"/>
    <property type="match status" value="1"/>
</dbReference>
<dbReference type="SMR" id="A0A4P7NNR8"/>
<dbReference type="PANTHER" id="PTHR20903">
    <property type="entry name" value="PREFOLDIN SUBUNIT 1-RELATED"/>
    <property type="match status" value="1"/>
</dbReference>
<dbReference type="GO" id="GO:0005737">
    <property type="term" value="C:cytoplasm"/>
    <property type="evidence" value="ECO:0007669"/>
    <property type="project" value="TreeGrafter"/>
</dbReference>
<dbReference type="EMBL" id="CP034209">
    <property type="protein sequence ID" value="QBZ63964.1"/>
    <property type="molecule type" value="Genomic_DNA"/>
</dbReference>
<evidence type="ECO:0000313" key="3">
    <source>
        <dbReference type="EMBL" id="QBZ63964.1"/>
    </source>
</evidence>
<dbReference type="GO" id="GO:0016272">
    <property type="term" value="C:prefoldin complex"/>
    <property type="evidence" value="ECO:0007669"/>
    <property type="project" value="InterPro"/>
</dbReference>
<dbReference type="VEuPathDB" id="FungiDB:M_BR32_EuGene_00096721"/>
<dbReference type="InterPro" id="IPR002777">
    <property type="entry name" value="PFD_beta-like"/>
</dbReference>
<dbReference type="InterPro" id="IPR009053">
    <property type="entry name" value="Prefoldin"/>
</dbReference>
<accession>A0A4P7NNR8</accession>
<proteinExistence type="inferred from homology"/>
<reference evidence="3 4" key="1">
    <citation type="journal article" date="2019" name="Mol. Biol. Evol.">
        <title>Blast fungal genomes show frequent chromosomal changes, gene gains and losses, and effector gene turnover.</title>
        <authorList>
            <person name="Gomez Luciano L.B."/>
            <person name="Jason Tsai I."/>
            <person name="Chuma I."/>
            <person name="Tosa Y."/>
            <person name="Chen Y.H."/>
            <person name="Li J.Y."/>
            <person name="Li M.Y."/>
            <person name="Jade Lu M.Y."/>
            <person name="Nakayashiki H."/>
            <person name="Li W.H."/>
        </authorList>
    </citation>
    <scope>NUCLEOTIDE SEQUENCE [LARGE SCALE GENOMIC DNA]</scope>
    <source>
        <strain evidence="3">MZ5-1-6</strain>
    </source>
</reference>
<protein>
    <submittedName>
        <fullName evidence="3">Uncharacterized protein</fullName>
    </submittedName>
</protein>
<organism evidence="3 4">
    <name type="scientific">Pyricularia oryzae</name>
    <name type="common">Rice blast fungus</name>
    <name type="synonym">Magnaporthe oryzae</name>
    <dbReference type="NCBI Taxonomy" id="318829"/>
    <lineage>
        <taxon>Eukaryota</taxon>
        <taxon>Fungi</taxon>
        <taxon>Dikarya</taxon>
        <taxon>Ascomycota</taxon>
        <taxon>Pezizomycotina</taxon>
        <taxon>Sordariomycetes</taxon>
        <taxon>Sordariomycetidae</taxon>
        <taxon>Magnaporthales</taxon>
        <taxon>Pyriculariaceae</taxon>
        <taxon>Pyricularia</taxon>
    </lineage>
</organism>
<dbReference type="SUPFAM" id="SSF46579">
    <property type="entry name" value="Prefoldin"/>
    <property type="match status" value="1"/>
</dbReference>
<keyword evidence="2" id="KW-0143">Chaperone</keyword>
<dbReference type="GO" id="GO:0044183">
    <property type="term" value="F:protein folding chaperone"/>
    <property type="evidence" value="ECO:0007669"/>
    <property type="project" value="TreeGrafter"/>
</dbReference>
<comment type="similarity">
    <text evidence="1">Belongs to the prefoldin subunit beta family.</text>
</comment>
<dbReference type="OMA" id="REMIQQK"/>
<evidence type="ECO:0000256" key="1">
    <source>
        <dbReference type="ARBA" id="ARBA00008045"/>
    </source>
</evidence>
<sequence length="120" mass="13453">MSISNEALSKLIQEIELKSIQAQQQISMVRSQQASKQREMRLAELTRSEISSLPTETPVYEGLGKMFVLTPASDLNNKLGKQVKELGTDIENLGKRLHYLETTAKNSQSHIDQILKRGDA</sequence>
<dbReference type="GO" id="GO:0051082">
    <property type="term" value="F:unfolded protein binding"/>
    <property type="evidence" value="ECO:0007669"/>
    <property type="project" value="InterPro"/>
</dbReference>
<dbReference type="CDD" id="cd23164">
    <property type="entry name" value="Prefoldin_1"/>
    <property type="match status" value="1"/>
</dbReference>
<dbReference type="AlphaFoldDB" id="A0A4P7NNR8"/>
<gene>
    <name evidence="3" type="ORF">PoMZ_05655</name>
</gene>
<evidence type="ECO:0000256" key="2">
    <source>
        <dbReference type="ARBA" id="ARBA00023186"/>
    </source>
</evidence>
<evidence type="ECO:0000313" key="4">
    <source>
        <dbReference type="Proteomes" id="UP000294847"/>
    </source>
</evidence>
<dbReference type="Proteomes" id="UP000294847">
    <property type="component" value="Chromosome 6"/>
</dbReference>
<dbReference type="Gene3D" id="1.10.287.370">
    <property type="match status" value="1"/>
</dbReference>
<name>A0A4P7NNR8_PYROR</name>